<evidence type="ECO:0000256" key="1">
    <source>
        <dbReference type="SAM" id="Coils"/>
    </source>
</evidence>
<dbReference type="Pfam" id="PF01105">
    <property type="entry name" value="EMP24_GP25L"/>
    <property type="match status" value="1"/>
</dbReference>
<accession>A0A225EDL1</accession>
<name>A0A225EDL1_9BACT</name>
<sequence>MAKSPAEQFREIAVELAIYSESLKAGRLELATLRSSVEKLEDRVSAVTTELAVLRQRLDEQQKHTEKWDTRLWGLVAILVGALLSLAAGLIVALVRK</sequence>
<dbReference type="Proteomes" id="UP000214646">
    <property type="component" value="Unassembled WGS sequence"/>
</dbReference>
<keyword evidence="2" id="KW-1133">Transmembrane helix</keyword>
<protein>
    <recommendedName>
        <fullName evidence="3">GOLD domain-containing protein</fullName>
    </recommendedName>
</protein>
<evidence type="ECO:0000256" key="2">
    <source>
        <dbReference type="SAM" id="Phobius"/>
    </source>
</evidence>
<feature type="transmembrane region" description="Helical" evidence="2">
    <location>
        <begin position="72"/>
        <end position="95"/>
    </location>
</feature>
<keyword evidence="2" id="KW-0812">Transmembrane</keyword>
<dbReference type="EMBL" id="NIDE01000001">
    <property type="protein sequence ID" value="OWK47399.1"/>
    <property type="molecule type" value="Genomic_DNA"/>
</dbReference>
<gene>
    <name evidence="4" type="ORF">FRUB_01098</name>
</gene>
<dbReference type="AlphaFoldDB" id="A0A225EDL1"/>
<reference evidence="5" key="1">
    <citation type="submission" date="2017-06" db="EMBL/GenBank/DDBJ databases">
        <title>Genome analysis of Fimbriiglobus ruber SP5, the first member of the order Planctomycetales with confirmed chitinolytic capability.</title>
        <authorList>
            <person name="Ravin N.V."/>
            <person name="Rakitin A.L."/>
            <person name="Ivanova A.A."/>
            <person name="Beletsky A.V."/>
            <person name="Kulichevskaya I.S."/>
            <person name="Mardanov A.V."/>
            <person name="Dedysh S.N."/>
        </authorList>
    </citation>
    <scope>NUCLEOTIDE SEQUENCE [LARGE SCALE GENOMIC DNA]</scope>
    <source>
        <strain evidence="5">SP5</strain>
    </source>
</reference>
<dbReference type="RefSeq" id="WP_088252510.1">
    <property type="nucleotide sequence ID" value="NZ_NIDE01000001.1"/>
</dbReference>
<evidence type="ECO:0000313" key="5">
    <source>
        <dbReference type="Proteomes" id="UP000214646"/>
    </source>
</evidence>
<comment type="caution">
    <text evidence="4">The sequence shown here is derived from an EMBL/GenBank/DDBJ whole genome shotgun (WGS) entry which is preliminary data.</text>
</comment>
<keyword evidence="5" id="KW-1185">Reference proteome</keyword>
<proteinExistence type="predicted"/>
<keyword evidence="1" id="KW-0175">Coiled coil</keyword>
<keyword evidence="2" id="KW-0472">Membrane</keyword>
<feature type="coiled-coil region" evidence="1">
    <location>
        <begin position="23"/>
        <end position="57"/>
    </location>
</feature>
<evidence type="ECO:0000259" key="3">
    <source>
        <dbReference type="Pfam" id="PF01105"/>
    </source>
</evidence>
<feature type="domain" description="GOLD" evidence="3">
    <location>
        <begin position="20"/>
        <end position="92"/>
    </location>
</feature>
<evidence type="ECO:0000313" key="4">
    <source>
        <dbReference type="EMBL" id="OWK47399.1"/>
    </source>
</evidence>
<organism evidence="4 5">
    <name type="scientific">Fimbriiglobus ruber</name>
    <dbReference type="NCBI Taxonomy" id="1908690"/>
    <lineage>
        <taxon>Bacteria</taxon>
        <taxon>Pseudomonadati</taxon>
        <taxon>Planctomycetota</taxon>
        <taxon>Planctomycetia</taxon>
        <taxon>Gemmatales</taxon>
        <taxon>Gemmataceae</taxon>
        <taxon>Fimbriiglobus</taxon>
    </lineage>
</organism>
<dbReference type="InterPro" id="IPR009038">
    <property type="entry name" value="GOLD_dom"/>
</dbReference>